<reference evidence="2 3" key="1">
    <citation type="submission" date="2024-09" db="EMBL/GenBank/DDBJ databases">
        <authorList>
            <person name="Sun Q."/>
            <person name="Mori K."/>
        </authorList>
    </citation>
    <scope>NUCLEOTIDE SEQUENCE [LARGE SCALE GENOMIC DNA]</scope>
    <source>
        <strain evidence="2 3">JCM 11201</strain>
    </source>
</reference>
<dbReference type="SUPFAM" id="SSF53098">
    <property type="entry name" value="Ribonuclease H-like"/>
    <property type="match status" value="1"/>
</dbReference>
<proteinExistence type="predicted"/>
<dbReference type="Proteomes" id="UP001589609">
    <property type="component" value="Unassembled WGS sequence"/>
</dbReference>
<dbReference type="InterPro" id="IPR012337">
    <property type="entry name" value="RNaseH-like_sf"/>
</dbReference>
<dbReference type="PANTHER" id="PTHR46889">
    <property type="entry name" value="TRANSPOSASE INSF FOR INSERTION SEQUENCE IS3B-RELATED"/>
    <property type="match status" value="1"/>
</dbReference>
<protein>
    <submittedName>
        <fullName evidence="2">Integrase core domain-containing protein</fullName>
    </submittedName>
</protein>
<dbReference type="PROSITE" id="PS50994">
    <property type="entry name" value="INTEGRASE"/>
    <property type="match status" value="1"/>
</dbReference>
<dbReference type="InterPro" id="IPR050900">
    <property type="entry name" value="Transposase_IS3/IS150/IS904"/>
</dbReference>
<dbReference type="Gene3D" id="3.30.420.10">
    <property type="entry name" value="Ribonuclease H-like superfamily/Ribonuclease H"/>
    <property type="match status" value="1"/>
</dbReference>
<evidence type="ECO:0000313" key="2">
    <source>
        <dbReference type="EMBL" id="MFB9759640.1"/>
    </source>
</evidence>
<comment type="caution">
    <text evidence="2">The sequence shown here is derived from an EMBL/GenBank/DDBJ whole genome shotgun (WGS) entry which is preliminary data.</text>
</comment>
<dbReference type="PANTHER" id="PTHR46889:SF4">
    <property type="entry name" value="TRANSPOSASE INSO FOR INSERTION SEQUENCE ELEMENT IS911B-RELATED"/>
    <property type="match status" value="1"/>
</dbReference>
<dbReference type="EMBL" id="JBHMAF010000083">
    <property type="protein sequence ID" value="MFB9759640.1"/>
    <property type="molecule type" value="Genomic_DNA"/>
</dbReference>
<name>A0ABV5WGE6_9BACI</name>
<dbReference type="InterPro" id="IPR036397">
    <property type="entry name" value="RNaseH_sf"/>
</dbReference>
<organism evidence="2 3">
    <name type="scientific">Ectobacillus funiculus</name>
    <dbReference type="NCBI Taxonomy" id="137993"/>
    <lineage>
        <taxon>Bacteria</taxon>
        <taxon>Bacillati</taxon>
        <taxon>Bacillota</taxon>
        <taxon>Bacilli</taxon>
        <taxon>Bacillales</taxon>
        <taxon>Bacillaceae</taxon>
        <taxon>Ectobacillus</taxon>
    </lineage>
</organism>
<sequence length="100" mass="11897">MEKTDRGSQYLSSELRQLQDHLAIVPSYSKLAYPWDNAVIEPFFKYMKKEELNRKKFTSLKEVKLACFEYIEGFYNPRRPHSAIVMLSPNLKEDIFWQSS</sequence>
<keyword evidence="3" id="KW-1185">Reference proteome</keyword>
<dbReference type="InterPro" id="IPR001584">
    <property type="entry name" value="Integrase_cat-core"/>
</dbReference>
<dbReference type="RefSeq" id="WP_214713010.1">
    <property type="nucleotide sequence ID" value="NZ_JBHMAF010000083.1"/>
</dbReference>
<accession>A0ABV5WGE6</accession>
<feature type="domain" description="Integrase catalytic" evidence="1">
    <location>
        <begin position="1"/>
        <end position="89"/>
    </location>
</feature>
<dbReference type="Pfam" id="PF13683">
    <property type="entry name" value="rve_3"/>
    <property type="match status" value="1"/>
</dbReference>
<evidence type="ECO:0000259" key="1">
    <source>
        <dbReference type="PROSITE" id="PS50994"/>
    </source>
</evidence>
<evidence type="ECO:0000313" key="3">
    <source>
        <dbReference type="Proteomes" id="UP001589609"/>
    </source>
</evidence>
<gene>
    <name evidence="2" type="ORF">ACFFMS_14580</name>
</gene>